<feature type="signal peptide" evidence="1">
    <location>
        <begin position="1"/>
        <end position="26"/>
    </location>
</feature>
<evidence type="ECO:0000256" key="1">
    <source>
        <dbReference type="SAM" id="SignalP"/>
    </source>
</evidence>
<dbReference type="Pfam" id="PF08757">
    <property type="entry name" value="CotH"/>
    <property type="match status" value="1"/>
</dbReference>
<comment type="caution">
    <text evidence="3">The sequence shown here is derived from an EMBL/GenBank/DDBJ whole genome shotgun (WGS) entry which is preliminary data.</text>
</comment>
<evidence type="ECO:0000313" key="3">
    <source>
        <dbReference type="EMBL" id="MBK1827642.1"/>
    </source>
</evidence>
<dbReference type="RefSeq" id="WP_200279382.1">
    <property type="nucleotide sequence ID" value="NZ_JAENII010000008.1"/>
</dbReference>
<organism evidence="3 4">
    <name type="scientific">Haloferula rosea</name>
    <dbReference type="NCBI Taxonomy" id="490093"/>
    <lineage>
        <taxon>Bacteria</taxon>
        <taxon>Pseudomonadati</taxon>
        <taxon>Verrucomicrobiota</taxon>
        <taxon>Verrucomicrobiia</taxon>
        <taxon>Verrucomicrobiales</taxon>
        <taxon>Verrucomicrobiaceae</taxon>
        <taxon>Haloferula</taxon>
    </lineage>
</organism>
<dbReference type="InterPro" id="IPR001322">
    <property type="entry name" value="Lamin_tail_dom"/>
</dbReference>
<feature type="chain" id="PRO_5038048208" evidence="1">
    <location>
        <begin position="27"/>
        <end position="1678"/>
    </location>
</feature>
<dbReference type="PROSITE" id="PS51841">
    <property type="entry name" value="LTD"/>
    <property type="match status" value="2"/>
</dbReference>
<feature type="domain" description="LTD" evidence="2">
    <location>
        <begin position="18"/>
        <end position="160"/>
    </location>
</feature>
<keyword evidence="4" id="KW-1185">Reference proteome</keyword>
<dbReference type="EMBL" id="JAENII010000008">
    <property type="protein sequence ID" value="MBK1827642.1"/>
    <property type="molecule type" value="Genomic_DNA"/>
</dbReference>
<sequence>MAHALKLPRIRRLLMLLAWTSISASAFCRDSVVVFNEVHYHPRNDGDLLEYVELHNQLAFEVDMSNWRIDGDIDFDFPEGTILPGRGYLVIAKDPAALSSATGHSGALGPFNRSLSNSGGTIRLYNNKLSFRSQSGTGSVGAATSTLEGRRIMDELSFGDNHPWPVGPDASGFSLAKRDPERGTAAPENWTVSTQLNGTPGSENTFASLRKLSFNEVTSSLDADFQLEIHNHGDTPVALGGLVIGSSDELSPDYLLPALELEAHGFLAIDALMLGFVPADNDRLFLHGSGKATLIDAVRVDDTAVARAPDGTGAWSRPTTMTLGSENDVSFEDAIVINEIFYHAKAQLESGGTSTTNQQVLDYSSTWRYNLSAGAAGLPSGWSTVSHPVDGNDWASGPGLLGFENTPLGEPLQTSVALESKITYYFETDFIYNDPETVTEMVINHYVDDGAVFYLNGVEIGRFNMEPGTVTPNTVANPGVGNASLHSLVIPTPNVQAGSNRLSVEVHQINTGSSDIVFGANVVLRTEQTSDYTPFLERDEEWLELHNRSAAVVDLSSWALDGGIRFDFPSGTTIAPGGYLVVAKDSSALLAKHPSSPVIGDYSGRLGNGGDEVILRDAHGNIADEVNYYGSGHWHPQADGGGSSLELRDPDADNSISDAWQPSHEWARNTWQTYSYEAVATDNGIGDNLYHELQIGLLDSGELLIDDLSVLENNSTEFIQNGDFESDAVGAAPDKWRAIGSHGSHGKTVVISDPDDPGNKCLHVVSTGPTENKHNKLETTFANGEEVVPGNTYRITFRAKWLSGCSQLNTRLYFNYLQRTHALDSAEIWGTPGTINTAAIPNAGPDLSGLNHSPAVPDPGEPVTVSILADDPDGISGVTLHYSVNEGPFLSTPMTSSHGRFTGTIPGQSASAIVRFYALASDDLGMTCLLPPAGSQGGAFFKVQDGFTDTSGVRHNLRIIMSASDRDFLFLDTNRMSNDRFSATVIEDEETVYYDVELRLKASAHGRYQSGSYGFNLRFQPDRRFRGVHDSISVERGGSDRQILAKTLTNRAGGGYWSFYDDVSYVIPPTANDRGVALLALSRHTSSYWDGLFPDADESGTLFNLELHYSPNGTTGGPEDLKIGNPYNHTNGQYRLQDRGDDKEPYRWGFQIRSARERDDYSRIIELNQAVGNLSGSELKNALDSIIDVNQWMRTFAMMSLNGTDDVYSRIWEHNFRFFVRPTDGKIIIMQWDLDRSFRLAAGSSVIPTVNKQGTPYPVAKIFSIPEYRRLFDGHLNDLVQTTFNSDYVSAISGGLATGIGSGVNFTNYVTNRANYVLSTLPAPISFEITTNSGADFSEADSVVDLSGSGSHDVFSIEVNGMPTTVNWTGTNSWHVSLPIGIGPNPLTFTAKNHHGVEVGSDSITVTNTSSIDLADAGNTILSEFHYHPGLPSPAELAAGFTEDNDFEFIELMNTSASFVEYTNVRFTDGVTFTMPPGTVLAPGERIILVPDQAAFEFRYGIGTARIGGVYTGKLSNGGERIHLVAADGSTIVDFTYSDALPWPGSPDGEGYSLVLRGSTPGTADHWRPSIAIDGNPGNTDAIHYAGGSLVDYLLVGSPTPHATGGNFQLEFTIRAAADDATFEVHFSSDLDSWTPATEANRLSRTDHPDGTSTLLYETPIPMGDGLAHFGRVSVAPR</sequence>
<dbReference type="InterPro" id="IPR014867">
    <property type="entry name" value="Spore_coat_CotH_CotH2/3/7"/>
</dbReference>
<feature type="domain" description="LTD" evidence="2">
    <location>
        <begin position="500"/>
        <end position="633"/>
    </location>
</feature>
<reference evidence="3" key="1">
    <citation type="submission" date="2021-01" db="EMBL/GenBank/DDBJ databases">
        <title>Modified the classification status of verrucomicrobia.</title>
        <authorList>
            <person name="Feng X."/>
        </authorList>
    </citation>
    <scope>NUCLEOTIDE SEQUENCE</scope>
    <source>
        <strain evidence="3">KCTC 22201</strain>
    </source>
</reference>
<protein>
    <submittedName>
        <fullName evidence="3">Lamin tail domain-containing protein</fullName>
    </submittedName>
</protein>
<dbReference type="SUPFAM" id="SSF74853">
    <property type="entry name" value="Lamin A/C globular tail domain"/>
    <property type="match status" value="2"/>
</dbReference>
<accession>A0A934VG38</accession>
<gene>
    <name evidence="3" type="ORF">JIN81_11475</name>
</gene>
<dbReference type="Gene3D" id="2.60.120.260">
    <property type="entry name" value="Galactose-binding domain-like"/>
    <property type="match status" value="2"/>
</dbReference>
<evidence type="ECO:0000259" key="2">
    <source>
        <dbReference type="PROSITE" id="PS51841"/>
    </source>
</evidence>
<name>A0A934VG38_9BACT</name>
<dbReference type="Pfam" id="PF00932">
    <property type="entry name" value="LTD"/>
    <property type="match status" value="3"/>
</dbReference>
<evidence type="ECO:0000313" key="4">
    <source>
        <dbReference type="Proteomes" id="UP000658278"/>
    </source>
</evidence>
<proteinExistence type="predicted"/>
<dbReference type="Proteomes" id="UP000658278">
    <property type="component" value="Unassembled WGS sequence"/>
</dbReference>
<keyword evidence="1" id="KW-0732">Signal</keyword>
<dbReference type="InterPro" id="IPR036415">
    <property type="entry name" value="Lamin_tail_dom_sf"/>
</dbReference>